<dbReference type="PANTHER" id="PTHR30221">
    <property type="entry name" value="SMALL-CONDUCTANCE MECHANOSENSITIVE CHANNEL"/>
    <property type="match status" value="1"/>
</dbReference>
<dbReference type="Pfam" id="PF21088">
    <property type="entry name" value="MS_channel_1st"/>
    <property type="match status" value="1"/>
</dbReference>
<dbReference type="Gene3D" id="1.10.287.1260">
    <property type="match status" value="1"/>
</dbReference>
<feature type="domain" description="Mechanosensitive ion channel transmembrane helices 2/3" evidence="10">
    <location>
        <begin position="71"/>
        <end position="112"/>
    </location>
</feature>
<name>A0A3M0ADC0_9GAMM</name>
<keyword evidence="7" id="KW-0813">Transport</keyword>
<sequence>MEMTEAEVIVADVTTWFQDYHELIVEIGLKALFALLIFLIGTYVAGVVRRQTDKRLKSRGVDPAVSGFVAKIIQITIVGAVLVATLNEIGVETTSLVAVLGAAGLAIGLALKDSLSNFSSGVMIIVLKPFRSGDFIEASGIVGVVKTIELFSTKLVTPDNKVIILPNSTVYASEITNYSALPTRRVDIVVGISYESDMRDAKSVIMTALKANDFVLNEPEPVVAVSELADSSVNLVVRPWVNTADYWMARFAIIEDVKRALDDNDITIPFPQMDVHFDKG</sequence>
<dbReference type="InterPro" id="IPR011066">
    <property type="entry name" value="MscS_channel_C_sf"/>
</dbReference>
<evidence type="ECO:0000313" key="11">
    <source>
        <dbReference type="EMBL" id="RMA82507.1"/>
    </source>
</evidence>
<comment type="function">
    <text evidence="7">Mechanosensitive channel that participates in the regulation of osmotic pressure changes within the cell, opening in response to stretch forces in the membrane lipid bilayer, without the need for other proteins. Contributes to normal resistance to hypoosmotic shock. Forms an ion channel of 1.0 nanosiemens conductance with a slight preference for anions.</text>
</comment>
<dbReference type="InterPro" id="IPR010920">
    <property type="entry name" value="LSM_dom_sf"/>
</dbReference>
<feature type="domain" description="Mechanosensitive ion channel MscS C-terminal" evidence="9">
    <location>
        <begin position="186"/>
        <end position="268"/>
    </location>
</feature>
<feature type="transmembrane region" description="Helical" evidence="7">
    <location>
        <begin position="93"/>
        <end position="111"/>
    </location>
</feature>
<keyword evidence="7" id="KW-0407">Ion channel</keyword>
<keyword evidence="5 7" id="KW-1133">Transmembrane helix</keyword>
<feature type="transmembrane region" description="Helical" evidence="7">
    <location>
        <begin position="27"/>
        <end position="48"/>
    </location>
</feature>
<keyword evidence="4 7" id="KW-0812">Transmembrane</keyword>
<dbReference type="Pfam" id="PF00924">
    <property type="entry name" value="MS_channel_2nd"/>
    <property type="match status" value="1"/>
</dbReference>
<dbReference type="PANTHER" id="PTHR30221:SF1">
    <property type="entry name" value="SMALL-CONDUCTANCE MECHANOSENSITIVE CHANNEL"/>
    <property type="match status" value="1"/>
</dbReference>
<dbReference type="InterPro" id="IPR011014">
    <property type="entry name" value="MscS_channel_TM-2"/>
</dbReference>
<evidence type="ECO:0000256" key="7">
    <source>
        <dbReference type="RuleBase" id="RU369025"/>
    </source>
</evidence>
<accession>A0A3M0ADC0</accession>
<organism evidence="11 12">
    <name type="scientific">Umboniibacter marinipuniceus</name>
    <dbReference type="NCBI Taxonomy" id="569599"/>
    <lineage>
        <taxon>Bacteria</taxon>
        <taxon>Pseudomonadati</taxon>
        <taxon>Pseudomonadota</taxon>
        <taxon>Gammaproteobacteria</taxon>
        <taxon>Cellvibrionales</taxon>
        <taxon>Cellvibrionaceae</taxon>
        <taxon>Umboniibacter</taxon>
    </lineage>
</organism>
<comment type="similarity">
    <text evidence="2 7">Belongs to the MscS (TC 1.A.23) family.</text>
</comment>
<protein>
    <recommendedName>
        <fullName evidence="7">Small-conductance mechanosensitive channel</fullName>
    </recommendedName>
</protein>
<evidence type="ECO:0000259" key="8">
    <source>
        <dbReference type="Pfam" id="PF00924"/>
    </source>
</evidence>
<evidence type="ECO:0000259" key="10">
    <source>
        <dbReference type="Pfam" id="PF21088"/>
    </source>
</evidence>
<gene>
    <name evidence="11" type="ORF">DFR27_0457</name>
</gene>
<dbReference type="GO" id="GO:0008381">
    <property type="term" value="F:mechanosensitive monoatomic ion channel activity"/>
    <property type="evidence" value="ECO:0007669"/>
    <property type="project" value="InterPro"/>
</dbReference>
<dbReference type="Gene3D" id="3.30.70.100">
    <property type="match status" value="1"/>
</dbReference>
<dbReference type="AlphaFoldDB" id="A0A3M0ADC0"/>
<evidence type="ECO:0000259" key="9">
    <source>
        <dbReference type="Pfam" id="PF21082"/>
    </source>
</evidence>
<dbReference type="SUPFAM" id="SSF50182">
    <property type="entry name" value="Sm-like ribonucleoproteins"/>
    <property type="match status" value="1"/>
</dbReference>
<dbReference type="RefSeq" id="WP_245962584.1">
    <property type="nucleotide sequence ID" value="NZ_REFJ01000001.1"/>
</dbReference>
<evidence type="ECO:0000256" key="3">
    <source>
        <dbReference type="ARBA" id="ARBA00022475"/>
    </source>
</evidence>
<dbReference type="InterPro" id="IPR049142">
    <property type="entry name" value="MS_channel_1st"/>
</dbReference>
<dbReference type="InterPro" id="IPR008910">
    <property type="entry name" value="MSC_TM_helix"/>
</dbReference>
<comment type="caution">
    <text evidence="11">The sequence shown here is derived from an EMBL/GenBank/DDBJ whole genome shotgun (WGS) entry which is preliminary data.</text>
</comment>
<reference evidence="11 12" key="1">
    <citation type="submission" date="2018-10" db="EMBL/GenBank/DDBJ databases">
        <title>Genomic Encyclopedia of Type Strains, Phase IV (KMG-IV): sequencing the most valuable type-strain genomes for metagenomic binning, comparative biology and taxonomic classification.</title>
        <authorList>
            <person name="Goeker M."/>
        </authorList>
    </citation>
    <scope>NUCLEOTIDE SEQUENCE [LARGE SCALE GENOMIC DNA]</scope>
    <source>
        <strain evidence="11 12">DSM 25080</strain>
    </source>
</reference>
<dbReference type="SUPFAM" id="SSF82861">
    <property type="entry name" value="Mechanosensitive channel protein MscS (YggB), transmembrane region"/>
    <property type="match status" value="1"/>
</dbReference>
<dbReference type="GO" id="GO:0005886">
    <property type="term" value="C:plasma membrane"/>
    <property type="evidence" value="ECO:0007669"/>
    <property type="project" value="UniProtKB-SubCell"/>
</dbReference>
<dbReference type="SUPFAM" id="SSF82689">
    <property type="entry name" value="Mechanosensitive channel protein MscS (YggB), C-terminal domain"/>
    <property type="match status" value="1"/>
</dbReference>
<evidence type="ECO:0000256" key="6">
    <source>
        <dbReference type="ARBA" id="ARBA00023136"/>
    </source>
</evidence>
<evidence type="ECO:0000256" key="4">
    <source>
        <dbReference type="ARBA" id="ARBA00022692"/>
    </source>
</evidence>
<comment type="caution">
    <text evidence="7">Lacks conserved residue(s) required for the propagation of feature annotation.</text>
</comment>
<dbReference type="Pfam" id="PF21082">
    <property type="entry name" value="MS_channel_3rd"/>
    <property type="match status" value="1"/>
</dbReference>
<dbReference type="Gene3D" id="2.30.30.60">
    <property type="match status" value="1"/>
</dbReference>
<evidence type="ECO:0000256" key="2">
    <source>
        <dbReference type="ARBA" id="ARBA00008017"/>
    </source>
</evidence>
<feature type="domain" description="Mechanosensitive ion channel MscS" evidence="8">
    <location>
        <begin position="113"/>
        <end position="179"/>
    </location>
</feature>
<feature type="transmembrane region" description="Helical" evidence="7">
    <location>
        <begin position="68"/>
        <end position="87"/>
    </location>
</feature>
<dbReference type="InterPro" id="IPR045275">
    <property type="entry name" value="MscS_archaea/bacteria_type"/>
</dbReference>
<dbReference type="EMBL" id="REFJ01000001">
    <property type="protein sequence ID" value="RMA82507.1"/>
    <property type="molecule type" value="Genomic_DNA"/>
</dbReference>
<dbReference type="InterPro" id="IPR006685">
    <property type="entry name" value="MscS_channel_2nd"/>
</dbReference>
<keyword evidence="7" id="KW-0406">Ion transport</keyword>
<keyword evidence="12" id="KW-1185">Reference proteome</keyword>
<dbReference type="InterPro" id="IPR049278">
    <property type="entry name" value="MS_channel_C"/>
</dbReference>
<proteinExistence type="inferred from homology"/>
<dbReference type="Proteomes" id="UP000267187">
    <property type="component" value="Unassembled WGS sequence"/>
</dbReference>
<dbReference type="Pfam" id="PF05552">
    <property type="entry name" value="MS_channel_1st_1"/>
    <property type="match status" value="1"/>
</dbReference>
<keyword evidence="7" id="KW-0997">Cell inner membrane</keyword>
<evidence type="ECO:0000256" key="1">
    <source>
        <dbReference type="ARBA" id="ARBA00004651"/>
    </source>
</evidence>
<evidence type="ECO:0000313" key="12">
    <source>
        <dbReference type="Proteomes" id="UP000267187"/>
    </source>
</evidence>
<dbReference type="InterPro" id="IPR023408">
    <property type="entry name" value="MscS_beta-dom_sf"/>
</dbReference>
<keyword evidence="3" id="KW-1003">Cell membrane</keyword>
<comment type="subcellular location">
    <subcellularLocation>
        <location evidence="7">Cell inner membrane</location>
        <topology evidence="7">Multi-pass membrane protein</topology>
    </subcellularLocation>
    <subcellularLocation>
        <location evidence="1">Cell membrane</location>
        <topology evidence="1">Multi-pass membrane protein</topology>
    </subcellularLocation>
</comment>
<evidence type="ECO:0000256" key="5">
    <source>
        <dbReference type="ARBA" id="ARBA00022989"/>
    </source>
</evidence>
<comment type="subunit">
    <text evidence="7">Homoheptamer.</text>
</comment>
<keyword evidence="6 7" id="KW-0472">Membrane</keyword>